<dbReference type="Proteomes" id="UP000251135">
    <property type="component" value="Unassembled WGS sequence"/>
</dbReference>
<sequence>MELIVLAVVIIILFFIGKNYKTEDFVNINLKTKDRYDGDLLHHEAGLLVALMAKVSKADGQVCELEAEVLKHTFFDISSHFQNAEEIRAKLKILYENEKNSFDNLIDICDKLYNLTKNDYSKRVKIMEYLLNLAFIDKDFSNAERMITEDISNALKIKIEDFNNLINTFETFYAQQASNKAITLEKAYEILESKSSDDMATLKKNYRTLVKKHHPDIISGQGAAQNIIDEATKKLQEINEAYEIIKKAKGEN</sequence>
<dbReference type="AlphaFoldDB" id="A0A363CXL0"/>
<dbReference type="Pfam" id="PF05099">
    <property type="entry name" value="TerB"/>
    <property type="match status" value="1"/>
</dbReference>
<dbReference type="PRINTS" id="PR00625">
    <property type="entry name" value="JDOMAIN"/>
</dbReference>
<comment type="caution">
    <text evidence="2">The sequence shown here is derived from an EMBL/GenBank/DDBJ whole genome shotgun (WGS) entry which is preliminary data.</text>
</comment>
<protein>
    <submittedName>
        <fullName evidence="2">Molecular chaperone DjlA</fullName>
    </submittedName>
</protein>
<evidence type="ECO:0000313" key="2">
    <source>
        <dbReference type="EMBL" id="PUE63799.1"/>
    </source>
</evidence>
<dbReference type="EMBL" id="MUXE01000014">
    <property type="protein sequence ID" value="PUE63799.1"/>
    <property type="molecule type" value="Genomic_DNA"/>
</dbReference>
<dbReference type="InterPro" id="IPR036869">
    <property type="entry name" value="J_dom_sf"/>
</dbReference>
<evidence type="ECO:0000313" key="3">
    <source>
        <dbReference type="Proteomes" id="UP000251135"/>
    </source>
</evidence>
<accession>A0A363CXL0</accession>
<dbReference type="Gene3D" id="1.10.3680.10">
    <property type="entry name" value="TerB-like"/>
    <property type="match status" value="1"/>
</dbReference>
<reference evidence="2 3" key="1">
    <citation type="submission" date="2017-02" db="EMBL/GenBank/DDBJ databases">
        <title>Arcobacter caeni sp. nov, a new Arcobacter species isolated from reclaimed water.</title>
        <authorList>
            <person name="Figueras M.J."/>
            <person name="Perez-Cataluna A."/>
            <person name="Salas-Masso N."/>
        </authorList>
    </citation>
    <scope>NUCLEOTIDE SEQUENCE [LARGE SCALE GENOMIC DNA]</scope>
    <source>
        <strain evidence="2 3">RW17-10</strain>
    </source>
</reference>
<dbReference type="SMART" id="SM00271">
    <property type="entry name" value="DnaJ"/>
    <property type="match status" value="1"/>
</dbReference>
<dbReference type="Gene3D" id="1.10.287.110">
    <property type="entry name" value="DnaJ domain"/>
    <property type="match status" value="1"/>
</dbReference>
<dbReference type="CDD" id="cd06257">
    <property type="entry name" value="DnaJ"/>
    <property type="match status" value="1"/>
</dbReference>
<organism evidence="2 3">
    <name type="scientific">Arcobacter caeni</name>
    <dbReference type="NCBI Taxonomy" id="1912877"/>
    <lineage>
        <taxon>Bacteria</taxon>
        <taxon>Pseudomonadati</taxon>
        <taxon>Campylobacterota</taxon>
        <taxon>Epsilonproteobacteria</taxon>
        <taxon>Campylobacterales</taxon>
        <taxon>Arcobacteraceae</taxon>
        <taxon>Arcobacter</taxon>
    </lineage>
</organism>
<dbReference type="SUPFAM" id="SSF46565">
    <property type="entry name" value="Chaperone J-domain"/>
    <property type="match status" value="1"/>
</dbReference>
<dbReference type="InterPro" id="IPR001623">
    <property type="entry name" value="DnaJ_domain"/>
</dbReference>
<proteinExistence type="predicted"/>
<dbReference type="InterPro" id="IPR029024">
    <property type="entry name" value="TerB-like"/>
</dbReference>
<dbReference type="Pfam" id="PF00226">
    <property type="entry name" value="DnaJ"/>
    <property type="match status" value="1"/>
</dbReference>
<gene>
    <name evidence="2" type="ORF">B0174_09650</name>
</gene>
<keyword evidence="3" id="KW-1185">Reference proteome</keyword>
<feature type="domain" description="J" evidence="1">
    <location>
        <begin position="186"/>
        <end position="252"/>
    </location>
</feature>
<dbReference type="PROSITE" id="PS50076">
    <property type="entry name" value="DNAJ_2"/>
    <property type="match status" value="1"/>
</dbReference>
<dbReference type="OrthoDB" id="9779889at2"/>
<name>A0A363CXL0_9BACT</name>
<evidence type="ECO:0000259" key="1">
    <source>
        <dbReference type="PROSITE" id="PS50076"/>
    </source>
</evidence>
<dbReference type="InterPro" id="IPR007791">
    <property type="entry name" value="DjlA_N"/>
</dbReference>
<dbReference type="RefSeq" id="WP_108560130.1">
    <property type="nucleotide sequence ID" value="NZ_MUXE01000014.1"/>
</dbReference>